<dbReference type="Pfam" id="PF01293">
    <property type="entry name" value="PEPCK_ATP"/>
    <property type="match status" value="1"/>
</dbReference>
<dbReference type="GO" id="GO:0016301">
    <property type="term" value="F:kinase activity"/>
    <property type="evidence" value="ECO:0007669"/>
    <property type="project" value="UniProtKB-KW"/>
</dbReference>
<dbReference type="GO" id="GO:0005524">
    <property type="term" value="F:ATP binding"/>
    <property type="evidence" value="ECO:0007669"/>
    <property type="project" value="InterPro"/>
</dbReference>
<keyword evidence="1" id="KW-0670">Pyruvate</keyword>
<organism evidence="1 2">
    <name type="scientific">Hufsiella arboris</name>
    <dbReference type="NCBI Taxonomy" id="2695275"/>
    <lineage>
        <taxon>Bacteria</taxon>
        <taxon>Pseudomonadati</taxon>
        <taxon>Bacteroidota</taxon>
        <taxon>Sphingobacteriia</taxon>
        <taxon>Sphingobacteriales</taxon>
        <taxon>Sphingobacteriaceae</taxon>
        <taxon>Hufsiella</taxon>
    </lineage>
</organism>
<evidence type="ECO:0000313" key="2">
    <source>
        <dbReference type="Proteomes" id="UP000466586"/>
    </source>
</evidence>
<dbReference type="GO" id="GO:0004612">
    <property type="term" value="F:phosphoenolpyruvate carboxykinase (ATP) activity"/>
    <property type="evidence" value="ECO:0007669"/>
    <property type="project" value="InterPro"/>
</dbReference>
<dbReference type="GO" id="GO:0006094">
    <property type="term" value="P:gluconeogenesis"/>
    <property type="evidence" value="ECO:0007669"/>
    <property type="project" value="InterPro"/>
</dbReference>
<keyword evidence="1" id="KW-0418">Kinase</keyword>
<comment type="caution">
    <text evidence="1">The sequence shown here is derived from an EMBL/GenBank/DDBJ whole genome shotgun (WGS) entry which is preliminary data.</text>
</comment>
<proteinExistence type="predicted"/>
<keyword evidence="2" id="KW-1185">Reference proteome</keyword>
<dbReference type="AlphaFoldDB" id="A0A7K1YF51"/>
<protein>
    <submittedName>
        <fullName evidence="1">Phosphoenolpyruvate carboxykinase (ATP)</fullName>
    </submittedName>
</protein>
<dbReference type="Gene3D" id="3.40.449.10">
    <property type="entry name" value="Phosphoenolpyruvate Carboxykinase, domain 1"/>
    <property type="match status" value="1"/>
</dbReference>
<sequence>MKFGLRLLSLCQIKADAEDDKTRQSNFSIINFFSKIILIGGTGYTGEINEAVFPALNFLLDPRQ</sequence>
<dbReference type="Proteomes" id="UP000466586">
    <property type="component" value="Unassembled WGS sequence"/>
</dbReference>
<dbReference type="EMBL" id="WVHT01000015">
    <property type="protein sequence ID" value="MXV53226.1"/>
    <property type="molecule type" value="Genomic_DNA"/>
</dbReference>
<dbReference type="InterPro" id="IPR001272">
    <property type="entry name" value="PEP_carboxykinase_ATP"/>
</dbReference>
<dbReference type="InterPro" id="IPR008210">
    <property type="entry name" value="PEP_carboxykinase_N"/>
</dbReference>
<dbReference type="RefSeq" id="WP_160846417.1">
    <property type="nucleotide sequence ID" value="NZ_WVHT01000015.1"/>
</dbReference>
<keyword evidence="1" id="KW-0808">Transferase</keyword>
<name>A0A7K1YF51_9SPHI</name>
<evidence type="ECO:0000313" key="1">
    <source>
        <dbReference type="EMBL" id="MXV53226.1"/>
    </source>
</evidence>
<accession>A0A7K1YF51</accession>
<reference evidence="1 2" key="1">
    <citation type="submission" date="2019-11" db="EMBL/GenBank/DDBJ databases">
        <title>Pedobacter sp. HMF7647 Genome sequencing and assembly.</title>
        <authorList>
            <person name="Kang H."/>
            <person name="Kim H."/>
            <person name="Joh K."/>
        </authorList>
    </citation>
    <scope>NUCLEOTIDE SEQUENCE [LARGE SCALE GENOMIC DNA]</scope>
    <source>
        <strain evidence="1 2">HMF7647</strain>
    </source>
</reference>
<dbReference type="SUPFAM" id="SSF68923">
    <property type="entry name" value="PEP carboxykinase N-terminal domain"/>
    <property type="match status" value="1"/>
</dbReference>
<gene>
    <name evidence="1" type="ORF">GS399_19850</name>
</gene>